<keyword evidence="10 14" id="KW-0472">Membrane</keyword>
<sequence length="171" mass="18851">MTLPASRPLYLLAFIACVLLLAAAYYMEYVMGLLPCPLCIVQRFAILLIGLLCLAAVLHNPQPRANRKRSLATRFYAAGVLLFAIFGGATASRQIWLQHQPADQLPSCLPSLDYMIDVLPVVEMLTLLFSGTADCAKVTWTFLGLSIAECTLLVFITMGLFGLVQLLRRQD</sequence>
<evidence type="ECO:0000256" key="9">
    <source>
        <dbReference type="ARBA" id="ARBA00023002"/>
    </source>
</evidence>
<keyword evidence="7 14" id="KW-0249">Electron transport</keyword>
<dbReference type="SUPFAM" id="SSF158442">
    <property type="entry name" value="DsbB-like"/>
    <property type="match status" value="1"/>
</dbReference>
<evidence type="ECO:0000313" key="20">
    <source>
        <dbReference type="Proteomes" id="UP000186904"/>
    </source>
</evidence>
<dbReference type="PANTHER" id="PTHR36570">
    <property type="entry name" value="DISULFIDE BOND FORMATION PROTEIN B"/>
    <property type="match status" value="1"/>
</dbReference>
<feature type="topological domain" description="Cytoplasmic" evidence="14">
    <location>
        <begin position="1"/>
        <end position="9"/>
    </location>
</feature>
<feature type="transmembrane region" description="Helical" evidence="15">
    <location>
        <begin position="71"/>
        <end position="91"/>
    </location>
</feature>
<dbReference type="Proteomes" id="UP000305198">
    <property type="component" value="Unassembled WGS sequence"/>
</dbReference>
<comment type="subcellular location">
    <subcellularLocation>
        <location evidence="1">Cell inner membrane</location>
        <topology evidence="1">Multi-pass membrane protein</topology>
    </subcellularLocation>
    <subcellularLocation>
        <location evidence="14">Cell membrane</location>
        <topology evidence="14">Multi-pass membrane protein</topology>
    </subcellularLocation>
</comment>
<gene>
    <name evidence="14" type="primary">dsbB</name>
    <name evidence="18" type="ORF">FA869_03095</name>
    <name evidence="17" type="ORF">SAMN04487855_2011</name>
    <name evidence="16" type="ORF">SAMN05216589_2012</name>
</gene>
<evidence type="ECO:0000313" key="19">
    <source>
        <dbReference type="Proteomes" id="UP000186599"/>
    </source>
</evidence>
<dbReference type="RefSeq" id="WP_036990138.1">
    <property type="nucleotide sequence ID" value="NZ_FOGN01000003.1"/>
</dbReference>
<dbReference type="EMBL" id="FOGN01000003">
    <property type="protein sequence ID" value="SES01639.1"/>
    <property type="molecule type" value="Genomic_DNA"/>
</dbReference>
<evidence type="ECO:0000256" key="7">
    <source>
        <dbReference type="ARBA" id="ARBA00022982"/>
    </source>
</evidence>
<evidence type="ECO:0000256" key="10">
    <source>
        <dbReference type="ARBA" id="ARBA00023136"/>
    </source>
</evidence>
<evidence type="ECO:0000313" key="16">
    <source>
        <dbReference type="EMBL" id="SES01639.1"/>
    </source>
</evidence>
<keyword evidence="9 14" id="KW-0560">Oxidoreductase</keyword>
<dbReference type="GO" id="GO:0006457">
    <property type="term" value="P:protein folding"/>
    <property type="evidence" value="ECO:0007669"/>
    <property type="project" value="InterPro"/>
</dbReference>
<keyword evidence="13 14" id="KW-0676">Redox-active center</keyword>
<dbReference type="GO" id="GO:0015035">
    <property type="term" value="F:protein-disulfide reductase activity"/>
    <property type="evidence" value="ECO:0007669"/>
    <property type="project" value="UniProtKB-UniRule"/>
</dbReference>
<evidence type="ECO:0000256" key="15">
    <source>
        <dbReference type="SAM" id="Phobius"/>
    </source>
</evidence>
<dbReference type="GO" id="GO:0009055">
    <property type="term" value="F:electron transfer activity"/>
    <property type="evidence" value="ECO:0007669"/>
    <property type="project" value="UniProtKB-UniRule"/>
</dbReference>
<dbReference type="Proteomes" id="UP000186599">
    <property type="component" value="Unassembled WGS sequence"/>
</dbReference>
<reference evidence="18 21" key="2">
    <citation type="submission" date="2019-04" db="EMBL/GenBank/DDBJ databases">
        <title>Crypto-aerobic microbial life in anoxic (sulfidic) marine sediments.</title>
        <authorList>
            <person name="Bhattacharya S."/>
            <person name="Roy C."/>
            <person name="Mondal N."/>
            <person name="Sarkar J."/>
            <person name="Mandal S."/>
            <person name="Rameez M.J."/>
            <person name="Ghosh W."/>
        </authorList>
    </citation>
    <scope>NUCLEOTIDE SEQUENCE [LARGE SCALE GENOMIC DNA]</scope>
    <source>
        <strain evidence="18 21">SBBB</strain>
    </source>
</reference>
<evidence type="ECO:0000256" key="4">
    <source>
        <dbReference type="ARBA" id="ARBA00022475"/>
    </source>
</evidence>
<evidence type="ECO:0000313" key="21">
    <source>
        <dbReference type="Proteomes" id="UP000305198"/>
    </source>
</evidence>
<feature type="topological domain" description="Periplasmic" evidence="14">
    <location>
        <begin position="27"/>
        <end position="44"/>
    </location>
</feature>
<keyword evidence="3 14" id="KW-0813">Transport</keyword>
<dbReference type="Pfam" id="PF02600">
    <property type="entry name" value="DsbB"/>
    <property type="match status" value="1"/>
</dbReference>
<evidence type="ECO:0000256" key="6">
    <source>
        <dbReference type="ARBA" id="ARBA00022692"/>
    </source>
</evidence>
<keyword evidence="5" id="KW-0997">Cell inner membrane</keyword>
<keyword evidence="6 14" id="KW-0812">Transmembrane</keyword>
<dbReference type="InterPro" id="IPR003752">
    <property type="entry name" value="DiS_bond_form_DsbB/BdbC"/>
</dbReference>
<evidence type="ECO:0000256" key="3">
    <source>
        <dbReference type="ARBA" id="ARBA00022448"/>
    </source>
</evidence>
<dbReference type="HAMAP" id="MF_00286">
    <property type="entry name" value="DsbB"/>
    <property type="match status" value="1"/>
</dbReference>
<dbReference type="InterPro" id="IPR050183">
    <property type="entry name" value="DsbB"/>
</dbReference>
<name>A0A031MFW3_9GAMM</name>
<evidence type="ECO:0000256" key="14">
    <source>
        <dbReference type="HAMAP-Rule" id="MF_00286"/>
    </source>
</evidence>
<evidence type="ECO:0000256" key="13">
    <source>
        <dbReference type="ARBA" id="ARBA00023284"/>
    </source>
</evidence>
<comment type="function">
    <text evidence="14">Required for disulfide bond formation in some periplasmic proteins. Acts by oxidizing the DsbA protein.</text>
</comment>
<feature type="topological domain" description="Cytoplasmic" evidence="14">
    <location>
        <begin position="169"/>
        <end position="171"/>
    </location>
</feature>
<feature type="transmembrane region" description="Helical" evidence="15">
    <location>
        <begin position="40"/>
        <end position="59"/>
    </location>
</feature>
<keyword evidence="12 14" id="KW-0143">Chaperone</keyword>
<evidence type="ECO:0000256" key="11">
    <source>
        <dbReference type="ARBA" id="ARBA00023157"/>
    </source>
</evidence>
<evidence type="ECO:0000256" key="2">
    <source>
        <dbReference type="ARBA" id="ARBA00008823"/>
    </source>
</evidence>
<dbReference type="OrthoDB" id="3711263at2"/>
<dbReference type="GO" id="GO:0005886">
    <property type="term" value="C:plasma membrane"/>
    <property type="evidence" value="ECO:0007669"/>
    <property type="project" value="UniProtKB-SubCell"/>
</dbReference>
<dbReference type="AlphaFoldDB" id="A0A031MFW3"/>
<dbReference type="Proteomes" id="UP000186904">
    <property type="component" value="Unassembled WGS sequence"/>
</dbReference>
<evidence type="ECO:0000256" key="12">
    <source>
        <dbReference type="ARBA" id="ARBA00023186"/>
    </source>
</evidence>
<dbReference type="InterPro" id="IPR023380">
    <property type="entry name" value="DsbB-like_sf"/>
</dbReference>
<keyword evidence="11 14" id="KW-1015">Disulfide bond</keyword>
<evidence type="ECO:0000256" key="8">
    <source>
        <dbReference type="ARBA" id="ARBA00022989"/>
    </source>
</evidence>
<evidence type="ECO:0000313" key="18">
    <source>
        <dbReference type="EMBL" id="TKA93185.1"/>
    </source>
</evidence>
<protein>
    <recommendedName>
        <fullName evidence="14">Disulfide bond formation protein B</fullName>
    </recommendedName>
    <alternativeName>
        <fullName evidence="14">Disulfide oxidoreductase</fullName>
    </alternativeName>
</protein>
<dbReference type="InterPro" id="IPR022920">
    <property type="entry name" value="Disulphide_bond_form_DsbB"/>
</dbReference>
<keyword evidence="8 14" id="KW-1133">Transmembrane helix</keyword>
<dbReference type="EMBL" id="SWAV01000001">
    <property type="protein sequence ID" value="TKA93185.1"/>
    <property type="molecule type" value="Genomic_DNA"/>
</dbReference>
<comment type="caution">
    <text evidence="14">Lacks conserved residue(s) required for the propagation of feature annotation.</text>
</comment>
<accession>A0A031MFW3</accession>
<dbReference type="EMBL" id="FOUA01000003">
    <property type="protein sequence ID" value="SFM02659.1"/>
    <property type="molecule type" value="Genomic_DNA"/>
</dbReference>
<evidence type="ECO:0000256" key="5">
    <source>
        <dbReference type="ARBA" id="ARBA00022519"/>
    </source>
</evidence>
<evidence type="ECO:0000313" key="17">
    <source>
        <dbReference type="EMBL" id="SFM02659.1"/>
    </source>
</evidence>
<proteinExistence type="inferred from homology"/>
<keyword evidence="4 14" id="KW-1003">Cell membrane</keyword>
<feature type="transmembrane region" description="Helical" evidence="15">
    <location>
        <begin position="142"/>
        <end position="167"/>
    </location>
</feature>
<organism evidence="18 21">
    <name type="scientific">Halopseudomonas bauzanensis</name>
    <dbReference type="NCBI Taxonomy" id="653930"/>
    <lineage>
        <taxon>Bacteria</taxon>
        <taxon>Pseudomonadati</taxon>
        <taxon>Pseudomonadota</taxon>
        <taxon>Gammaproteobacteria</taxon>
        <taxon>Pseudomonadales</taxon>
        <taxon>Pseudomonadaceae</taxon>
        <taxon>Halopseudomonas</taxon>
    </lineage>
</organism>
<feature type="disulfide bond" description="Redox-active" evidence="14">
    <location>
        <begin position="36"/>
        <end position="39"/>
    </location>
</feature>
<dbReference type="Gene3D" id="1.20.1550.10">
    <property type="entry name" value="DsbB-like"/>
    <property type="match status" value="1"/>
</dbReference>
<evidence type="ECO:0000256" key="1">
    <source>
        <dbReference type="ARBA" id="ARBA00004429"/>
    </source>
</evidence>
<dbReference type="STRING" id="653930.SAMN05216589_2012"/>
<dbReference type="PANTHER" id="PTHR36570:SF3">
    <property type="entry name" value="DISULFIDE BOND FORMATION PROTEIN B"/>
    <property type="match status" value="1"/>
</dbReference>
<keyword evidence="19" id="KW-1185">Reference proteome</keyword>
<reference evidence="19 20" key="1">
    <citation type="submission" date="2016-10" db="EMBL/GenBank/DDBJ databases">
        <authorList>
            <person name="de Groot N.N."/>
        </authorList>
    </citation>
    <scope>NUCLEOTIDE SEQUENCE [LARGE SCALE GENOMIC DNA]</scope>
    <source>
        <strain evidence="17 19">CGMCC 1.9095</strain>
        <strain evidence="16 20">DSM 22558</strain>
    </source>
</reference>
<comment type="similarity">
    <text evidence="2 14">Belongs to the DsbB family.</text>
</comment>